<dbReference type="InterPro" id="IPR045168">
    <property type="entry name" value="YTH_prot"/>
</dbReference>
<dbReference type="PROSITE" id="PS50882">
    <property type="entry name" value="YTH"/>
    <property type="match status" value="1"/>
</dbReference>
<sequence>MPGKPTAHVKQLLQGPGKSPSTHEIQHALWVGNIPSETNILDLKDFFLDVTPNDLISLSYNPASRYAFANFSKESARITAIVHAASTLFRENRLDCRIRSEGQPRSVKVSYGLSAGDNRNIAVPKPTDDQKQKAKELAFFPDCDVDQNDKEKFFIIKSFTLEAIRQSLETNLWYIPQRHACRSNYAFRTARKVYFIFSVNGSGELLGYASMESEVQISETPSSPLHDLELPRMRSVELSAKESLVDNTSDIGYRFRTTSPHTHRSSTPGKVIYEPDRRRIIWRASTNSQDSDVDSSKYLKMASLGHGSVATSQQGRWRSKSPAIGTGQSHRSCSCERGAWLPTRHMSDPPPQLQRISAPCQIKWISREQIPFEQVRGIKNPWSEDMNVSRAKNVTPVHPDAGAAILKLWRRKIMQRQNNIWREASTEAWGRR</sequence>
<dbReference type="CDD" id="cd00590">
    <property type="entry name" value="RRM_SF"/>
    <property type="match status" value="1"/>
</dbReference>
<dbReference type="InterPro" id="IPR007275">
    <property type="entry name" value="YTH_domain"/>
</dbReference>
<dbReference type="GO" id="GO:1990247">
    <property type="term" value="F:N6-methyladenosine-containing RNA reader activity"/>
    <property type="evidence" value="ECO:0007669"/>
    <property type="project" value="TreeGrafter"/>
</dbReference>
<feature type="domain" description="YTH" evidence="2">
    <location>
        <begin position="151"/>
        <end position="287"/>
    </location>
</feature>
<feature type="region of interest" description="Disordered" evidence="1">
    <location>
        <begin position="1"/>
        <end position="21"/>
    </location>
</feature>
<dbReference type="GO" id="GO:0005654">
    <property type="term" value="C:nucleoplasm"/>
    <property type="evidence" value="ECO:0007669"/>
    <property type="project" value="TreeGrafter"/>
</dbReference>
<dbReference type="InterPro" id="IPR012677">
    <property type="entry name" value="Nucleotide-bd_a/b_plait_sf"/>
</dbReference>
<dbReference type="Pfam" id="PF25701">
    <property type="entry name" value="RRM_YTH1"/>
    <property type="match status" value="1"/>
</dbReference>
<dbReference type="OrthoDB" id="306690at2759"/>
<dbReference type="RefSeq" id="XP_007739361.1">
    <property type="nucleotide sequence ID" value="XM_007741171.1"/>
</dbReference>
<dbReference type="PANTHER" id="PTHR12357:SF3">
    <property type="entry name" value="YTH DOMAIN-CONTAINING PROTEIN 1"/>
    <property type="match status" value="1"/>
</dbReference>
<dbReference type="GO" id="GO:0048024">
    <property type="term" value="P:regulation of mRNA splicing, via spliceosome"/>
    <property type="evidence" value="ECO:0007669"/>
    <property type="project" value="TreeGrafter"/>
</dbReference>
<protein>
    <recommendedName>
        <fullName evidence="2">YTH domain-containing protein</fullName>
    </recommendedName>
</protein>
<dbReference type="Pfam" id="PF04146">
    <property type="entry name" value="YTH"/>
    <property type="match status" value="1"/>
</dbReference>
<name>W9Y0M4_9EURO</name>
<reference evidence="3 4" key="1">
    <citation type="submission" date="2013-03" db="EMBL/GenBank/DDBJ databases">
        <title>The Genome Sequence of Cladophialophora psammophila CBS 110553.</title>
        <authorList>
            <consortium name="The Broad Institute Genomics Platform"/>
            <person name="Cuomo C."/>
            <person name="de Hoog S."/>
            <person name="Gorbushina A."/>
            <person name="Walker B."/>
            <person name="Young S.K."/>
            <person name="Zeng Q."/>
            <person name="Gargeya S."/>
            <person name="Fitzgerald M."/>
            <person name="Haas B."/>
            <person name="Abouelleil A."/>
            <person name="Allen A.W."/>
            <person name="Alvarado L."/>
            <person name="Arachchi H.M."/>
            <person name="Berlin A.M."/>
            <person name="Chapman S.B."/>
            <person name="Gainer-Dewar J."/>
            <person name="Goldberg J."/>
            <person name="Griggs A."/>
            <person name="Gujja S."/>
            <person name="Hansen M."/>
            <person name="Howarth C."/>
            <person name="Imamovic A."/>
            <person name="Ireland A."/>
            <person name="Larimer J."/>
            <person name="McCowan C."/>
            <person name="Murphy C."/>
            <person name="Pearson M."/>
            <person name="Poon T.W."/>
            <person name="Priest M."/>
            <person name="Roberts A."/>
            <person name="Saif S."/>
            <person name="Shea T."/>
            <person name="Sisk P."/>
            <person name="Sykes S."/>
            <person name="Wortman J."/>
            <person name="Nusbaum C."/>
            <person name="Birren B."/>
        </authorList>
    </citation>
    <scope>NUCLEOTIDE SEQUENCE [LARGE SCALE GENOMIC DNA]</scope>
    <source>
        <strain evidence="3 4">CBS 110553</strain>
    </source>
</reference>
<evidence type="ECO:0000313" key="4">
    <source>
        <dbReference type="Proteomes" id="UP000019471"/>
    </source>
</evidence>
<feature type="region of interest" description="Disordered" evidence="1">
    <location>
        <begin position="310"/>
        <end position="330"/>
    </location>
</feature>
<dbReference type="GO" id="GO:0000398">
    <property type="term" value="P:mRNA splicing, via spliceosome"/>
    <property type="evidence" value="ECO:0007669"/>
    <property type="project" value="TreeGrafter"/>
</dbReference>
<proteinExistence type="predicted"/>
<dbReference type="InterPro" id="IPR057720">
    <property type="entry name" value="RRM_YTH1"/>
</dbReference>
<dbReference type="InterPro" id="IPR035979">
    <property type="entry name" value="RBD_domain_sf"/>
</dbReference>
<organism evidence="3 4">
    <name type="scientific">Cladophialophora psammophila CBS 110553</name>
    <dbReference type="NCBI Taxonomy" id="1182543"/>
    <lineage>
        <taxon>Eukaryota</taxon>
        <taxon>Fungi</taxon>
        <taxon>Dikarya</taxon>
        <taxon>Ascomycota</taxon>
        <taxon>Pezizomycotina</taxon>
        <taxon>Eurotiomycetes</taxon>
        <taxon>Chaetothyriomycetidae</taxon>
        <taxon>Chaetothyriales</taxon>
        <taxon>Herpotrichiellaceae</taxon>
        <taxon>Cladophialophora</taxon>
    </lineage>
</organism>
<accession>W9Y0M4</accession>
<comment type="caution">
    <text evidence="3">The sequence shown here is derived from an EMBL/GenBank/DDBJ whole genome shotgun (WGS) entry which is preliminary data.</text>
</comment>
<dbReference type="PANTHER" id="PTHR12357">
    <property type="entry name" value="YTH YT521-B HOMOLOGY DOMAIN-CONTAINING"/>
    <property type="match status" value="1"/>
</dbReference>
<dbReference type="HOGENOM" id="CLU_011694_4_2_1"/>
<dbReference type="eggNOG" id="KOG1902">
    <property type="taxonomic scope" value="Eukaryota"/>
</dbReference>
<dbReference type="Gene3D" id="3.10.590.10">
    <property type="entry name" value="ph1033 like domains"/>
    <property type="match status" value="2"/>
</dbReference>
<dbReference type="GeneID" id="19185288"/>
<evidence type="ECO:0000256" key="1">
    <source>
        <dbReference type="SAM" id="MobiDB-lite"/>
    </source>
</evidence>
<dbReference type="Proteomes" id="UP000019471">
    <property type="component" value="Unassembled WGS sequence"/>
</dbReference>
<dbReference type="AlphaFoldDB" id="W9Y0M4"/>
<evidence type="ECO:0000313" key="3">
    <source>
        <dbReference type="EMBL" id="EXJ76044.1"/>
    </source>
</evidence>
<keyword evidence="4" id="KW-1185">Reference proteome</keyword>
<gene>
    <name evidence="3" type="ORF">A1O5_00552</name>
</gene>
<dbReference type="EMBL" id="AMGX01000001">
    <property type="protein sequence ID" value="EXJ76044.1"/>
    <property type="molecule type" value="Genomic_DNA"/>
</dbReference>
<dbReference type="STRING" id="1182543.W9Y0M4"/>
<dbReference type="Gene3D" id="3.30.70.330">
    <property type="match status" value="1"/>
</dbReference>
<dbReference type="GO" id="GO:0003729">
    <property type="term" value="F:mRNA binding"/>
    <property type="evidence" value="ECO:0007669"/>
    <property type="project" value="TreeGrafter"/>
</dbReference>
<dbReference type="CDD" id="cd21134">
    <property type="entry name" value="YTH"/>
    <property type="match status" value="1"/>
</dbReference>
<evidence type="ECO:0000259" key="2">
    <source>
        <dbReference type="PROSITE" id="PS50882"/>
    </source>
</evidence>
<dbReference type="SUPFAM" id="SSF54928">
    <property type="entry name" value="RNA-binding domain, RBD"/>
    <property type="match status" value="1"/>
</dbReference>